<dbReference type="SUPFAM" id="SSF56091">
    <property type="entry name" value="DNA ligase/mRNA capping enzyme, catalytic domain"/>
    <property type="match status" value="1"/>
</dbReference>
<protein>
    <recommendedName>
        <fullName evidence="5">Snurportin-1</fullName>
    </recommendedName>
</protein>
<proteinExistence type="inferred from homology"/>
<comment type="similarity">
    <text evidence="4">Belongs to the snurportin family.</text>
</comment>
<organism evidence="12 13">
    <name type="scientific">Euphydryas editha</name>
    <name type="common">Edith's checkerspot</name>
    <dbReference type="NCBI Taxonomy" id="104508"/>
    <lineage>
        <taxon>Eukaryota</taxon>
        <taxon>Metazoa</taxon>
        <taxon>Ecdysozoa</taxon>
        <taxon>Arthropoda</taxon>
        <taxon>Hexapoda</taxon>
        <taxon>Insecta</taxon>
        <taxon>Pterygota</taxon>
        <taxon>Neoptera</taxon>
        <taxon>Endopterygota</taxon>
        <taxon>Lepidoptera</taxon>
        <taxon>Glossata</taxon>
        <taxon>Ditrysia</taxon>
        <taxon>Papilionoidea</taxon>
        <taxon>Nymphalidae</taxon>
        <taxon>Nymphalinae</taxon>
        <taxon>Euphydryas</taxon>
    </lineage>
</organism>
<evidence type="ECO:0000259" key="11">
    <source>
        <dbReference type="Pfam" id="PF21974"/>
    </source>
</evidence>
<evidence type="ECO:0000256" key="8">
    <source>
        <dbReference type="ARBA" id="ARBA00022884"/>
    </source>
</evidence>
<dbReference type="Proteomes" id="UP001153954">
    <property type="component" value="Unassembled WGS sequence"/>
</dbReference>
<evidence type="ECO:0000313" key="12">
    <source>
        <dbReference type="EMBL" id="CAH2102667.1"/>
    </source>
</evidence>
<evidence type="ECO:0000256" key="7">
    <source>
        <dbReference type="ARBA" id="ARBA00022490"/>
    </source>
</evidence>
<feature type="compositionally biased region" description="Polar residues" evidence="10">
    <location>
        <begin position="340"/>
        <end position="352"/>
    </location>
</feature>
<dbReference type="InterPro" id="IPR047857">
    <property type="entry name" value="Snurportin1_C"/>
</dbReference>
<dbReference type="CDD" id="cd09232">
    <property type="entry name" value="Snurportin-1_C"/>
    <property type="match status" value="1"/>
</dbReference>
<gene>
    <name evidence="12" type="ORF">EEDITHA_LOCUS17264</name>
</gene>
<evidence type="ECO:0000256" key="9">
    <source>
        <dbReference type="ARBA" id="ARBA00023242"/>
    </source>
</evidence>
<keyword evidence="13" id="KW-1185">Reference proteome</keyword>
<keyword evidence="6" id="KW-0813">Transport</keyword>
<dbReference type="GO" id="GO:0003723">
    <property type="term" value="F:RNA binding"/>
    <property type="evidence" value="ECO:0007669"/>
    <property type="project" value="UniProtKB-KW"/>
</dbReference>
<evidence type="ECO:0000256" key="1">
    <source>
        <dbReference type="ARBA" id="ARBA00003975"/>
    </source>
</evidence>
<evidence type="ECO:0000256" key="6">
    <source>
        <dbReference type="ARBA" id="ARBA00022448"/>
    </source>
</evidence>
<name>A0AAU9UXT1_EUPED</name>
<comment type="caution">
    <text evidence="12">The sequence shown here is derived from an EMBL/GenBank/DDBJ whole genome shotgun (WGS) entry which is preliminary data.</text>
</comment>
<accession>A0AAU9UXT1</accession>
<evidence type="ECO:0000313" key="13">
    <source>
        <dbReference type="Proteomes" id="UP001153954"/>
    </source>
</evidence>
<evidence type="ECO:0000256" key="4">
    <source>
        <dbReference type="ARBA" id="ARBA00007540"/>
    </source>
</evidence>
<dbReference type="GO" id="GO:0061015">
    <property type="term" value="P:snRNA import into nucleus"/>
    <property type="evidence" value="ECO:0007669"/>
    <property type="project" value="InterPro"/>
</dbReference>
<evidence type="ECO:0000256" key="2">
    <source>
        <dbReference type="ARBA" id="ARBA00004123"/>
    </source>
</evidence>
<comment type="function">
    <text evidence="1">Functions as an U snRNP-specific nuclear import adapter. Involved in the trimethylguanosine (m3G)-cap-dependent nuclear import of U snRNPs. Binds specifically to the terminal m3G-cap U snRNAs.</text>
</comment>
<dbReference type="GO" id="GO:0005634">
    <property type="term" value="C:nucleus"/>
    <property type="evidence" value="ECO:0007669"/>
    <property type="project" value="UniProtKB-SubCell"/>
</dbReference>
<dbReference type="GO" id="GO:0005737">
    <property type="term" value="C:cytoplasm"/>
    <property type="evidence" value="ECO:0007669"/>
    <property type="project" value="UniProtKB-SubCell"/>
</dbReference>
<sequence>MENDFEILEKALLKLEASEAEEEKSSNYEALYKNWGKIGNQEERRKKLLEIQKSNRNNKIDRFRGILNFNSVEDKEIFKANKKVSYRPNIYVAGFHKTCLTYSNVLMLSEWMIEKPSDFSTNWYVVPCPRGIRLLAVADFGTTKFYTKHGYFKFECHTGLPGGNPYNYNGKNCCILDCFYNENTKTMYLLDLIAWNKQLMTDGETEFRQYWMKMQLEDFPDTKTINKKNEVIIKILPMMPCTNHFLSYLLSTYPQFENNSPPLDGLLFYHKKAHYVSGETPLVGWLYPYMIPEVLGKDIYVNPAYMDEMPDGYVNQADFIRKFEAKQAERNKRHIMKMDTNYNKNKNGTNDCETMEAEEKVNEEKAETEKN</sequence>
<keyword evidence="7" id="KW-0963">Cytoplasm</keyword>
<feature type="domain" description="Snurportin-1 m3G cap-binding" evidence="11">
    <location>
        <begin position="106"/>
        <end position="288"/>
    </location>
</feature>
<keyword evidence="8" id="KW-0694">RNA-binding</keyword>
<comment type="subcellular location">
    <subcellularLocation>
        <location evidence="3">Cytoplasm</location>
    </subcellularLocation>
    <subcellularLocation>
        <location evidence="2">Nucleus</location>
    </subcellularLocation>
</comment>
<reference evidence="12" key="1">
    <citation type="submission" date="2022-03" db="EMBL/GenBank/DDBJ databases">
        <authorList>
            <person name="Tunstrom K."/>
        </authorList>
    </citation>
    <scope>NUCLEOTIDE SEQUENCE</scope>
</reference>
<dbReference type="AlphaFoldDB" id="A0AAU9UXT1"/>
<feature type="region of interest" description="Disordered" evidence="10">
    <location>
        <begin position="340"/>
        <end position="371"/>
    </location>
</feature>
<evidence type="ECO:0000256" key="10">
    <source>
        <dbReference type="SAM" id="MobiDB-lite"/>
    </source>
</evidence>
<evidence type="ECO:0000256" key="5">
    <source>
        <dbReference type="ARBA" id="ARBA00016034"/>
    </source>
</evidence>
<dbReference type="PANTHER" id="PTHR13403">
    <property type="entry name" value="SNURPORTIN1 RNUT1 PROTEIN RNA, U TRANSPORTER 1"/>
    <property type="match status" value="1"/>
</dbReference>
<dbReference type="PANTHER" id="PTHR13403:SF6">
    <property type="entry name" value="SNURPORTIN-1"/>
    <property type="match status" value="1"/>
</dbReference>
<dbReference type="InterPro" id="IPR017336">
    <property type="entry name" value="Snurportin-1"/>
</dbReference>
<evidence type="ECO:0000256" key="3">
    <source>
        <dbReference type="ARBA" id="ARBA00004496"/>
    </source>
</evidence>
<keyword evidence="9" id="KW-0539">Nucleus</keyword>
<dbReference type="Gene3D" id="3.30.470.30">
    <property type="entry name" value="DNA ligase/mRNA capping enzyme"/>
    <property type="match status" value="1"/>
</dbReference>
<dbReference type="Pfam" id="PF21974">
    <property type="entry name" value="SPN1_m3Gcap_bd"/>
    <property type="match status" value="1"/>
</dbReference>
<dbReference type="EMBL" id="CAKOGL010000025">
    <property type="protein sequence ID" value="CAH2102667.1"/>
    <property type="molecule type" value="Genomic_DNA"/>
</dbReference>
<feature type="compositionally biased region" description="Basic and acidic residues" evidence="10">
    <location>
        <begin position="357"/>
        <end position="371"/>
    </location>
</feature>